<comment type="caution">
    <text evidence="1">The sequence shown here is derived from an EMBL/GenBank/DDBJ whole genome shotgun (WGS) entry which is preliminary data.</text>
</comment>
<evidence type="ECO:0000313" key="2">
    <source>
        <dbReference type="Proteomes" id="UP001597106"/>
    </source>
</evidence>
<keyword evidence="2" id="KW-1185">Reference proteome</keyword>
<dbReference type="RefSeq" id="WP_379075458.1">
    <property type="nucleotide sequence ID" value="NZ_JBHTJW010000002.1"/>
</dbReference>
<name>A0ABW3GH75_9PROT</name>
<dbReference type="EMBL" id="JBHTJW010000002">
    <property type="protein sequence ID" value="MFD0929683.1"/>
    <property type="molecule type" value="Genomic_DNA"/>
</dbReference>
<evidence type="ECO:0000313" key="1">
    <source>
        <dbReference type="EMBL" id="MFD0929683.1"/>
    </source>
</evidence>
<sequence>MIQQIYITDYLSGAAAQPVAQVESLLNQCPSLQYASWQTVAQPPLNALFTQLVAPDSRAPHAPVSRVLSSRVEETVLPAFCLLPVHLAMRRDTFSLQSIVPLSSAIYQALTTRLQAHFAADFELHIDAGQRYWWVQPLRQVQAQCRWPQDCLFQQAMHWQPQGPDAGLIRQWANEMQMLLHQLATEPSMADWPGALNSLWFASVGPVPDWQHGFDLVAGQGEVFAGLSALQLPRCKATTLAEVMQLPRTQQALWITDELETLDWPALNQALQAGTLQALHIVLPFAERSVQIHYQKRPRWQFWRKPTTLNKLLQQLEQSLSSATEQAGFNP</sequence>
<reference evidence="2" key="1">
    <citation type="journal article" date="2019" name="Int. J. Syst. Evol. Microbiol.">
        <title>The Global Catalogue of Microorganisms (GCM) 10K type strain sequencing project: providing services to taxonomists for standard genome sequencing and annotation.</title>
        <authorList>
            <consortium name="The Broad Institute Genomics Platform"/>
            <consortium name="The Broad Institute Genome Sequencing Center for Infectious Disease"/>
            <person name="Wu L."/>
            <person name="Ma J."/>
        </authorList>
    </citation>
    <scope>NUCLEOTIDE SEQUENCE [LARGE SCALE GENOMIC DNA]</scope>
    <source>
        <strain evidence="2">CCUG 59685</strain>
    </source>
</reference>
<proteinExistence type="predicted"/>
<gene>
    <name evidence="1" type="ORF">ACFQ1T_07825</name>
</gene>
<dbReference type="Proteomes" id="UP001597106">
    <property type="component" value="Unassembled WGS sequence"/>
</dbReference>
<organism evidence="1 2">
    <name type="scientific">Methylophilus glucosoxydans</name>
    <dbReference type="NCBI Taxonomy" id="752553"/>
    <lineage>
        <taxon>Bacteria</taxon>
        <taxon>Pseudomonadati</taxon>
        <taxon>Pseudomonadota</taxon>
        <taxon>Betaproteobacteria</taxon>
        <taxon>Nitrosomonadales</taxon>
        <taxon>Methylophilaceae</taxon>
        <taxon>Methylophilus</taxon>
    </lineage>
</organism>
<evidence type="ECO:0008006" key="3">
    <source>
        <dbReference type="Google" id="ProtNLM"/>
    </source>
</evidence>
<accession>A0ABW3GH75</accession>
<protein>
    <recommendedName>
        <fullName evidence="3">Cofactor-independent phosphoglycerate mutase</fullName>
    </recommendedName>
</protein>